<protein>
    <submittedName>
        <fullName evidence="1">Uncharacterized protein</fullName>
    </submittedName>
</protein>
<dbReference type="AlphaFoldDB" id="A0A0D5YQF8"/>
<evidence type="ECO:0000313" key="2">
    <source>
        <dbReference type="Proteomes" id="UP000032726"/>
    </source>
</evidence>
<dbReference type="STRING" id="516051.VC82_475"/>
<organism evidence="1 2">
    <name type="scientific">Flagellimonas lutaonensis</name>
    <dbReference type="NCBI Taxonomy" id="516051"/>
    <lineage>
        <taxon>Bacteria</taxon>
        <taxon>Pseudomonadati</taxon>
        <taxon>Bacteroidota</taxon>
        <taxon>Flavobacteriia</taxon>
        <taxon>Flavobacteriales</taxon>
        <taxon>Flavobacteriaceae</taxon>
        <taxon>Flagellimonas</taxon>
    </lineage>
</organism>
<dbReference type="RefSeq" id="WP_045800957.1">
    <property type="nucleotide sequence ID" value="NZ_CP011071.1"/>
</dbReference>
<sequence>MKTYKENHKHTNDFDWEVMYVQTEHWKDESSFFDEEFQFLHNLIGGFLVWLSSEEDLHQAQSLVERLNTLSNQNRALARRITGQMIALEELQNGSFTGDELKVKNDAVAIRATLDEFITDFRSLKKEIHYLTKILSKTEKLNRLKKT</sequence>
<accession>A0A0D5YQF8</accession>
<reference evidence="1 2" key="1">
    <citation type="submission" date="2015-03" db="EMBL/GenBank/DDBJ databases">
        <title>Complete genome sequence of Muricauda lutaonensis CC-HSB-11T, isolated from a coastal hot spring.</title>
        <authorList>
            <person name="Kim K.M."/>
        </authorList>
    </citation>
    <scope>NUCLEOTIDE SEQUENCE [LARGE SCALE GENOMIC DNA]</scope>
    <source>
        <strain evidence="1 2">CC-HSB-11</strain>
    </source>
</reference>
<gene>
    <name evidence="1" type="ORF">VC82_475</name>
</gene>
<dbReference type="OrthoDB" id="1441145at2"/>
<dbReference type="EMBL" id="CP011071">
    <property type="protein sequence ID" value="AKA34154.1"/>
    <property type="molecule type" value="Genomic_DNA"/>
</dbReference>
<dbReference type="KEGG" id="mlt:VC82_475"/>
<name>A0A0D5YQF8_9FLAO</name>
<dbReference type="Proteomes" id="UP000032726">
    <property type="component" value="Chromosome"/>
</dbReference>
<evidence type="ECO:0000313" key="1">
    <source>
        <dbReference type="EMBL" id="AKA34154.1"/>
    </source>
</evidence>
<proteinExistence type="predicted"/>
<keyword evidence="2" id="KW-1185">Reference proteome</keyword>
<dbReference type="HOGENOM" id="CLU_1747452_0_0_10"/>